<dbReference type="PANTHER" id="PTHR43179">
    <property type="entry name" value="RHAMNOSYLTRANSFERASE WBBL"/>
    <property type="match status" value="1"/>
</dbReference>
<evidence type="ECO:0000313" key="5">
    <source>
        <dbReference type="EMBL" id="BDV29516.1"/>
    </source>
</evidence>
<dbReference type="RefSeq" id="WP_263796681.1">
    <property type="nucleotide sequence ID" value="NZ_AP027141.1"/>
</dbReference>
<dbReference type="EMBL" id="AP027141">
    <property type="protein sequence ID" value="BDV29516.1"/>
    <property type="molecule type" value="Genomic_DNA"/>
</dbReference>
<proteinExistence type="inferred from homology"/>
<dbReference type="SUPFAM" id="SSF53448">
    <property type="entry name" value="Nucleotide-diphospho-sugar transferases"/>
    <property type="match status" value="1"/>
</dbReference>
<keyword evidence="3" id="KW-0328">Glycosyltransferase</keyword>
<sequence>MSADAGRERGPWAVVVVNYGSSALLAVNLTGTAADAGPDIVVVVDNPTTEAERDSVRALAGREHWTVVEPDTNTGFGGGVNRGVEAALAQGATACLVLNPDARIGADAVRRLRAAADADPLALCAPRIRTPSGQIWFAGSDLYLEDGRTRGWGKRPQHPGEAAWEWLTGACLWITAELWRATGGFDEEYFLYWEDVDFSRRVVHAGGRLVMVDEALAVHDEGATHRTRGQSGRSKSETYYYFNIRNRMLFATRHLDADGVRRWRAGVTASAREIILRGGRAQLLTSLAPWRAFVRGTRDARRIADGSGSTKDGVDAAVSR</sequence>
<dbReference type="Pfam" id="PF13641">
    <property type="entry name" value="Glyco_tranf_2_3"/>
    <property type="match status" value="1"/>
</dbReference>
<protein>
    <recommendedName>
        <fullName evidence="7">Glycosyltransferase family 2 protein</fullName>
    </recommendedName>
</protein>
<reference evidence="5 6" key="1">
    <citation type="submission" date="2022-12" db="EMBL/GenBank/DDBJ databases">
        <title>Microbacterium terricola strain KV-448 chromosome, complete genome.</title>
        <authorList>
            <person name="Oshima T."/>
            <person name="Moriya T."/>
            <person name="Bessho Y."/>
        </authorList>
    </citation>
    <scope>NUCLEOTIDE SEQUENCE [LARGE SCALE GENOMIC DNA]</scope>
    <source>
        <strain evidence="5 6">KV-448</strain>
    </source>
</reference>
<dbReference type="Proteomes" id="UP001317779">
    <property type="component" value="Chromosome"/>
</dbReference>
<evidence type="ECO:0000256" key="2">
    <source>
        <dbReference type="ARBA" id="ARBA00006739"/>
    </source>
</evidence>
<comment type="pathway">
    <text evidence="1">Cell wall biogenesis; cell wall polysaccharide biosynthesis.</text>
</comment>
<dbReference type="PANTHER" id="PTHR43179:SF12">
    <property type="entry name" value="GALACTOFURANOSYLTRANSFERASE GLFT2"/>
    <property type="match status" value="1"/>
</dbReference>
<evidence type="ECO:0008006" key="7">
    <source>
        <dbReference type="Google" id="ProtNLM"/>
    </source>
</evidence>
<organism evidence="5 6">
    <name type="scientific">Microbacterium terricola</name>
    <dbReference type="NCBI Taxonomy" id="344163"/>
    <lineage>
        <taxon>Bacteria</taxon>
        <taxon>Bacillati</taxon>
        <taxon>Actinomycetota</taxon>
        <taxon>Actinomycetes</taxon>
        <taxon>Micrococcales</taxon>
        <taxon>Microbacteriaceae</taxon>
        <taxon>Microbacterium</taxon>
    </lineage>
</organism>
<evidence type="ECO:0000256" key="4">
    <source>
        <dbReference type="ARBA" id="ARBA00022679"/>
    </source>
</evidence>
<keyword evidence="6" id="KW-1185">Reference proteome</keyword>
<evidence type="ECO:0000256" key="1">
    <source>
        <dbReference type="ARBA" id="ARBA00004776"/>
    </source>
</evidence>
<evidence type="ECO:0000313" key="6">
    <source>
        <dbReference type="Proteomes" id="UP001317779"/>
    </source>
</evidence>
<accession>A0ABM8DVP5</accession>
<keyword evidence="4" id="KW-0808">Transferase</keyword>
<evidence type="ECO:0000256" key="3">
    <source>
        <dbReference type="ARBA" id="ARBA00022676"/>
    </source>
</evidence>
<name>A0ABM8DVP5_9MICO</name>
<dbReference type="InterPro" id="IPR029044">
    <property type="entry name" value="Nucleotide-diphossugar_trans"/>
</dbReference>
<dbReference type="Gene3D" id="3.90.550.10">
    <property type="entry name" value="Spore Coat Polysaccharide Biosynthesis Protein SpsA, Chain A"/>
    <property type="match status" value="1"/>
</dbReference>
<comment type="similarity">
    <text evidence="2">Belongs to the glycosyltransferase 2 family.</text>
</comment>
<gene>
    <name evidence="5" type="ORF">Microterr_01760</name>
</gene>